<reference evidence="2 3" key="1">
    <citation type="submission" date="2023-10" db="EMBL/GenBank/DDBJ databases">
        <title>Genomes of two closely related lineages of the louse Polyplax serrata with different host specificities.</title>
        <authorList>
            <person name="Martinu J."/>
            <person name="Tarabai H."/>
            <person name="Stefka J."/>
            <person name="Hypsa V."/>
        </authorList>
    </citation>
    <scope>NUCLEOTIDE SEQUENCE [LARGE SCALE GENOMIC DNA]</scope>
    <source>
        <strain evidence="2">HR10_N</strain>
    </source>
</reference>
<organism evidence="2 3">
    <name type="scientific">Polyplax serrata</name>
    <name type="common">Common mouse louse</name>
    <dbReference type="NCBI Taxonomy" id="468196"/>
    <lineage>
        <taxon>Eukaryota</taxon>
        <taxon>Metazoa</taxon>
        <taxon>Ecdysozoa</taxon>
        <taxon>Arthropoda</taxon>
        <taxon>Hexapoda</taxon>
        <taxon>Insecta</taxon>
        <taxon>Pterygota</taxon>
        <taxon>Neoptera</taxon>
        <taxon>Paraneoptera</taxon>
        <taxon>Psocodea</taxon>
        <taxon>Troctomorpha</taxon>
        <taxon>Phthiraptera</taxon>
        <taxon>Anoplura</taxon>
        <taxon>Polyplacidae</taxon>
        <taxon>Polyplax</taxon>
    </lineage>
</organism>
<gene>
    <name evidence="2" type="ORF">RUM43_012639</name>
</gene>
<protein>
    <submittedName>
        <fullName evidence="2">Uncharacterized protein</fullName>
    </submittedName>
</protein>
<feature type="region of interest" description="Disordered" evidence="1">
    <location>
        <begin position="66"/>
        <end position="94"/>
    </location>
</feature>
<dbReference type="EMBL" id="JAWJWE010000006">
    <property type="protein sequence ID" value="KAK6632896.1"/>
    <property type="molecule type" value="Genomic_DNA"/>
</dbReference>
<evidence type="ECO:0000256" key="1">
    <source>
        <dbReference type="SAM" id="MobiDB-lite"/>
    </source>
</evidence>
<feature type="compositionally biased region" description="Basic and acidic residues" evidence="1">
    <location>
        <begin position="66"/>
        <end position="83"/>
    </location>
</feature>
<feature type="region of interest" description="Disordered" evidence="1">
    <location>
        <begin position="1"/>
        <end position="24"/>
    </location>
</feature>
<evidence type="ECO:0000313" key="2">
    <source>
        <dbReference type="EMBL" id="KAK6632896.1"/>
    </source>
</evidence>
<evidence type="ECO:0000313" key="3">
    <source>
        <dbReference type="Proteomes" id="UP001372834"/>
    </source>
</evidence>
<dbReference type="Proteomes" id="UP001372834">
    <property type="component" value="Unassembled WGS sequence"/>
</dbReference>
<comment type="caution">
    <text evidence="2">The sequence shown here is derived from an EMBL/GenBank/DDBJ whole genome shotgun (WGS) entry which is preliminary data.</text>
</comment>
<accession>A0AAN8S766</accession>
<dbReference type="AlphaFoldDB" id="A0AAN8S766"/>
<sequence>MAPNSKEKETESCESERPTEIKKQNIFDMDLHHQMPSKSSGCFSIDLKQSKGKCFTKWGWMTATSRDDTKNEEEVRSGSDGRMMKGTLTVTKRD</sequence>
<name>A0AAN8S766_POLSC</name>
<proteinExistence type="predicted"/>